<keyword evidence="3" id="KW-0812">Transmembrane</keyword>
<comment type="subcellular location">
    <subcellularLocation>
        <location evidence="1">Membrane</location>
        <topology evidence="1">Single-pass membrane protein</topology>
    </subcellularLocation>
</comment>
<organism evidence="7 8">
    <name type="scientific">Tunturiibacter empetritectus</name>
    <dbReference type="NCBI Taxonomy" id="3069691"/>
    <lineage>
        <taxon>Bacteria</taxon>
        <taxon>Pseudomonadati</taxon>
        <taxon>Acidobacteriota</taxon>
        <taxon>Terriglobia</taxon>
        <taxon>Terriglobales</taxon>
        <taxon>Acidobacteriaceae</taxon>
        <taxon>Tunturiibacter</taxon>
    </lineage>
</organism>
<keyword evidence="8" id="KW-1185">Reference proteome</keyword>
<evidence type="ECO:0000256" key="2">
    <source>
        <dbReference type="ARBA" id="ARBA00010265"/>
    </source>
</evidence>
<gene>
    <name evidence="7" type="ORF">HDF09_004170</name>
</gene>
<feature type="compositionally biased region" description="Basic and acidic residues" evidence="6">
    <location>
        <begin position="126"/>
        <end position="136"/>
    </location>
</feature>
<dbReference type="AlphaFoldDB" id="A0A7W8INA6"/>
<keyword evidence="4" id="KW-1133">Transmembrane helix</keyword>
<name>A0A7W8INA6_9BACT</name>
<comment type="caution">
    <text evidence="7">The sequence shown here is derived from an EMBL/GenBank/DDBJ whole genome shotgun (WGS) entry which is preliminary data.</text>
</comment>
<feature type="compositionally biased region" description="Polar residues" evidence="6">
    <location>
        <begin position="36"/>
        <end position="48"/>
    </location>
</feature>
<accession>A0A7W8INA6</accession>
<evidence type="ECO:0000256" key="4">
    <source>
        <dbReference type="ARBA" id="ARBA00022989"/>
    </source>
</evidence>
<dbReference type="InterPro" id="IPR005498">
    <property type="entry name" value="T4SS_VirB10/TraB/TrbI"/>
</dbReference>
<dbReference type="Gene3D" id="2.40.128.260">
    <property type="entry name" value="Type IV secretion system, VirB10/TraB/TrbI"/>
    <property type="match status" value="1"/>
</dbReference>
<dbReference type="GO" id="GO:0016020">
    <property type="term" value="C:membrane"/>
    <property type="evidence" value="ECO:0007669"/>
    <property type="project" value="UniProtKB-SubCell"/>
</dbReference>
<dbReference type="EMBL" id="JACHDY010000009">
    <property type="protein sequence ID" value="MBB5319461.1"/>
    <property type="molecule type" value="Genomic_DNA"/>
</dbReference>
<comment type="similarity">
    <text evidence="2">Belongs to the TrbI/VirB10 family.</text>
</comment>
<protein>
    <submittedName>
        <fullName evidence="7">Type IV secretion system protein VirB10</fullName>
    </submittedName>
</protein>
<evidence type="ECO:0000256" key="6">
    <source>
        <dbReference type="SAM" id="MobiDB-lite"/>
    </source>
</evidence>
<evidence type="ECO:0000256" key="3">
    <source>
        <dbReference type="ARBA" id="ARBA00022692"/>
    </source>
</evidence>
<evidence type="ECO:0000256" key="5">
    <source>
        <dbReference type="ARBA" id="ARBA00023136"/>
    </source>
</evidence>
<keyword evidence="5" id="KW-0472">Membrane</keyword>
<dbReference type="Pfam" id="PF03743">
    <property type="entry name" value="TrbI"/>
    <property type="match status" value="1"/>
</dbReference>
<dbReference type="InterPro" id="IPR042217">
    <property type="entry name" value="T4SS_VirB10/TrbI"/>
</dbReference>
<feature type="compositionally biased region" description="Low complexity" evidence="6">
    <location>
        <begin position="155"/>
        <end position="173"/>
    </location>
</feature>
<proteinExistence type="inferred from homology"/>
<feature type="compositionally biased region" description="Polar residues" evidence="6">
    <location>
        <begin position="105"/>
        <end position="115"/>
    </location>
</feature>
<evidence type="ECO:0000256" key="1">
    <source>
        <dbReference type="ARBA" id="ARBA00004167"/>
    </source>
</evidence>
<reference evidence="7" key="1">
    <citation type="submission" date="2020-08" db="EMBL/GenBank/DDBJ databases">
        <title>Genomic Encyclopedia of Type Strains, Phase IV (KMG-V): Genome sequencing to study the core and pangenomes of soil and plant-associated prokaryotes.</title>
        <authorList>
            <person name="Whitman W."/>
        </authorList>
    </citation>
    <scope>NUCLEOTIDE SEQUENCE [LARGE SCALE GENOMIC DNA]</scope>
    <source>
        <strain evidence="7">M8UP27</strain>
    </source>
</reference>
<feature type="compositionally biased region" description="Low complexity" evidence="6">
    <location>
        <begin position="116"/>
        <end position="125"/>
    </location>
</feature>
<evidence type="ECO:0000313" key="7">
    <source>
        <dbReference type="EMBL" id="MBB5319461.1"/>
    </source>
</evidence>
<feature type="region of interest" description="Disordered" evidence="6">
    <location>
        <begin position="25"/>
        <end position="48"/>
    </location>
</feature>
<feature type="region of interest" description="Disordered" evidence="6">
    <location>
        <begin position="105"/>
        <end position="199"/>
    </location>
</feature>
<feature type="compositionally biased region" description="Basic and acidic residues" evidence="6">
    <location>
        <begin position="186"/>
        <end position="197"/>
    </location>
</feature>
<dbReference type="Proteomes" id="UP000568106">
    <property type="component" value="Unassembled WGS sequence"/>
</dbReference>
<sequence length="402" mass="42769">MPIVLVLLGAVLLIGISTAYNAMTGSSRKKEAAKSALQTRPATADPQQVTGFEKQQQLMAKNDAEQAQLQQAIAALQAQDRGIPAPEADPSMPMTAAQSAAIYGSSANAPRQTSGQAEALAQAKQKAADREKRRLDALNSDTVAVDFQTHEEKPAGSTPTSSGPGVSGPSVVANQRITDVAENQEDEPKPGDKRDKNPMAAYDFDEYGGKLYRVFEGTVLEGVVTNHVDAGMSGPVLIMLTTDYYSHDHQQLLLPQGTRLIGQVQAINNQQQHKMAVVFHRAVCPDGFSLDIDKYAGLDQIGTTGLATKVDHGYLQAFAAAAAVGGLGGLAQIGNDGSALTTNSQIRNGISSQTSMEGEQILNHFLNKLPIITLKEGSRARVYIGKDILIPSYAEHRVNPTL</sequence>
<evidence type="ECO:0000313" key="8">
    <source>
        <dbReference type="Proteomes" id="UP000568106"/>
    </source>
</evidence>
<dbReference type="CDD" id="cd16429">
    <property type="entry name" value="VirB10"/>
    <property type="match status" value="1"/>
</dbReference>